<evidence type="ECO:0000313" key="2">
    <source>
        <dbReference type="EMBL" id="RIH90501.1"/>
    </source>
</evidence>
<accession>A0A399F7A1</accession>
<dbReference type="EMBL" id="QXDL01000008">
    <property type="protein sequence ID" value="RIH90501.1"/>
    <property type="molecule type" value="Genomic_DNA"/>
</dbReference>
<gene>
    <name evidence="2" type="ORF">Mterra_00387</name>
</gene>
<name>A0A399F7A1_9DEIN</name>
<proteinExistence type="predicted"/>
<keyword evidence="1" id="KW-0812">Transmembrane</keyword>
<keyword evidence="1" id="KW-1133">Transmembrane helix</keyword>
<feature type="transmembrane region" description="Helical" evidence="1">
    <location>
        <begin position="12"/>
        <end position="28"/>
    </location>
</feature>
<dbReference type="Proteomes" id="UP000265715">
    <property type="component" value="Unassembled WGS sequence"/>
</dbReference>
<organism evidence="2 3">
    <name type="scientific">Calidithermus terrae</name>
    <dbReference type="NCBI Taxonomy" id="1408545"/>
    <lineage>
        <taxon>Bacteria</taxon>
        <taxon>Thermotogati</taxon>
        <taxon>Deinococcota</taxon>
        <taxon>Deinococci</taxon>
        <taxon>Thermales</taxon>
        <taxon>Thermaceae</taxon>
        <taxon>Calidithermus</taxon>
    </lineage>
</organism>
<evidence type="ECO:0000256" key="1">
    <source>
        <dbReference type="SAM" id="Phobius"/>
    </source>
</evidence>
<reference evidence="2 3" key="1">
    <citation type="submission" date="2018-08" db="EMBL/GenBank/DDBJ databases">
        <title>Meiothermus terrae DSM 26712 genome sequencing project.</title>
        <authorList>
            <person name="Da Costa M.S."/>
            <person name="Albuquerque L."/>
            <person name="Raposo P."/>
            <person name="Froufe H.J.C."/>
            <person name="Barroso C.S."/>
            <person name="Egas C."/>
        </authorList>
    </citation>
    <scope>NUCLEOTIDE SEQUENCE [LARGE SCALE GENOMIC DNA]</scope>
    <source>
        <strain evidence="2 3">DSM 26712</strain>
    </source>
</reference>
<evidence type="ECO:0000313" key="3">
    <source>
        <dbReference type="Proteomes" id="UP000265715"/>
    </source>
</evidence>
<feature type="transmembrane region" description="Helical" evidence="1">
    <location>
        <begin position="34"/>
        <end position="53"/>
    </location>
</feature>
<comment type="caution">
    <text evidence="2">The sequence shown here is derived from an EMBL/GenBank/DDBJ whole genome shotgun (WGS) entry which is preliminary data.</text>
</comment>
<dbReference type="AlphaFoldDB" id="A0A399F7A1"/>
<keyword evidence="1" id="KW-0472">Membrane</keyword>
<protein>
    <submittedName>
        <fullName evidence="2">Uncharacterized protein</fullName>
    </submittedName>
</protein>
<feature type="transmembrane region" description="Helical" evidence="1">
    <location>
        <begin position="82"/>
        <end position="98"/>
    </location>
</feature>
<keyword evidence="3" id="KW-1185">Reference proteome</keyword>
<dbReference type="RefSeq" id="WP_119313636.1">
    <property type="nucleotide sequence ID" value="NZ_QXDL01000008.1"/>
</dbReference>
<sequence length="191" mass="20360">MLVKRKYEVNLEWPLLLLAGLIAWRYGGYVTAQVVAWGMVAILLVAFALLSLVTSTNPYHSSVQIGGVKVESRVSPLPSRRTLLTLGAGALAFVYLAWHGHPWALVGAVALLLELLPGTPSLWDEYVADVLRRALVQAGFAGMLAAVLGAVFGVSALEVAVLALSGYLLTLQLYLYRWQKAQGAGGEAGSA</sequence>